<evidence type="ECO:0000313" key="3">
    <source>
        <dbReference type="Proteomes" id="UP001221898"/>
    </source>
</evidence>
<evidence type="ECO:0000313" key="2">
    <source>
        <dbReference type="EMBL" id="KAJ8417633.1"/>
    </source>
</evidence>
<feature type="compositionally biased region" description="Basic and acidic residues" evidence="1">
    <location>
        <begin position="28"/>
        <end position="39"/>
    </location>
</feature>
<evidence type="ECO:0000256" key="1">
    <source>
        <dbReference type="SAM" id="MobiDB-lite"/>
    </source>
</evidence>
<proteinExistence type="predicted"/>
<dbReference type="EMBL" id="JAINUG010000003">
    <property type="protein sequence ID" value="KAJ8417633.1"/>
    <property type="molecule type" value="Genomic_DNA"/>
</dbReference>
<accession>A0AAD7TC91</accession>
<gene>
    <name evidence="2" type="ORF">AAFF_G00224760</name>
</gene>
<reference evidence="2" key="1">
    <citation type="journal article" date="2023" name="Science">
        <title>Genome structures resolve the early diversification of teleost fishes.</title>
        <authorList>
            <person name="Parey E."/>
            <person name="Louis A."/>
            <person name="Montfort J."/>
            <person name="Bouchez O."/>
            <person name="Roques C."/>
            <person name="Iampietro C."/>
            <person name="Lluch J."/>
            <person name="Castinel A."/>
            <person name="Donnadieu C."/>
            <person name="Desvignes T."/>
            <person name="Floi Bucao C."/>
            <person name="Jouanno E."/>
            <person name="Wen M."/>
            <person name="Mejri S."/>
            <person name="Dirks R."/>
            <person name="Jansen H."/>
            <person name="Henkel C."/>
            <person name="Chen W.J."/>
            <person name="Zahm M."/>
            <person name="Cabau C."/>
            <person name="Klopp C."/>
            <person name="Thompson A.W."/>
            <person name="Robinson-Rechavi M."/>
            <person name="Braasch I."/>
            <person name="Lecointre G."/>
            <person name="Bobe J."/>
            <person name="Postlethwait J.H."/>
            <person name="Berthelot C."/>
            <person name="Roest Crollius H."/>
            <person name="Guiguen Y."/>
        </authorList>
    </citation>
    <scope>NUCLEOTIDE SEQUENCE</scope>
    <source>
        <strain evidence="2">NC1722</strain>
    </source>
</reference>
<feature type="compositionally biased region" description="Polar residues" evidence="1">
    <location>
        <begin position="87"/>
        <end position="97"/>
    </location>
</feature>
<feature type="region of interest" description="Disordered" evidence="1">
    <location>
        <begin position="28"/>
        <end position="103"/>
    </location>
</feature>
<dbReference type="AlphaFoldDB" id="A0AAD7TC91"/>
<comment type="caution">
    <text evidence="2">The sequence shown here is derived from an EMBL/GenBank/DDBJ whole genome shotgun (WGS) entry which is preliminary data.</text>
</comment>
<sequence length="103" mass="11990">MRTRAPPSLPSPLGPWPWDSRAHCCLSTEREAPVPHELSEAQQQREASGGREARVEHLRPLQRSRERDTEEEEEVEPHMLYHRRHSTSPFQTVTHNPTAFFKT</sequence>
<keyword evidence="3" id="KW-1185">Reference proteome</keyword>
<name>A0AAD7TC91_9TELE</name>
<protein>
    <submittedName>
        <fullName evidence="2">Uncharacterized protein</fullName>
    </submittedName>
</protein>
<feature type="compositionally biased region" description="Basic and acidic residues" evidence="1">
    <location>
        <begin position="48"/>
        <end position="68"/>
    </location>
</feature>
<dbReference type="Proteomes" id="UP001221898">
    <property type="component" value="Unassembled WGS sequence"/>
</dbReference>
<organism evidence="2 3">
    <name type="scientific">Aldrovandia affinis</name>
    <dbReference type="NCBI Taxonomy" id="143900"/>
    <lineage>
        <taxon>Eukaryota</taxon>
        <taxon>Metazoa</taxon>
        <taxon>Chordata</taxon>
        <taxon>Craniata</taxon>
        <taxon>Vertebrata</taxon>
        <taxon>Euteleostomi</taxon>
        <taxon>Actinopterygii</taxon>
        <taxon>Neopterygii</taxon>
        <taxon>Teleostei</taxon>
        <taxon>Notacanthiformes</taxon>
        <taxon>Halosauridae</taxon>
        <taxon>Aldrovandia</taxon>
    </lineage>
</organism>